<organism evidence="2 3">
    <name type="scientific">Staphylococcus saccharolyticus</name>
    <dbReference type="NCBI Taxonomy" id="33028"/>
    <lineage>
        <taxon>Bacteria</taxon>
        <taxon>Bacillati</taxon>
        <taxon>Bacillota</taxon>
        <taxon>Bacilli</taxon>
        <taxon>Bacillales</taxon>
        <taxon>Staphylococcaceae</taxon>
        <taxon>Staphylococcus</taxon>
    </lineage>
</organism>
<keyword evidence="3" id="KW-1185">Reference proteome</keyword>
<dbReference type="PANTHER" id="PTHR44013:SF1">
    <property type="entry name" value="ZINC-TYPE ALCOHOL DEHYDROGENASE-LIKE PROTEIN C16A3.02C"/>
    <property type="match status" value="1"/>
</dbReference>
<proteinExistence type="predicted"/>
<dbReference type="PANTHER" id="PTHR44013">
    <property type="entry name" value="ZINC-TYPE ALCOHOL DEHYDROGENASE-LIKE PROTEIN C16A3.02C"/>
    <property type="match status" value="1"/>
</dbReference>
<evidence type="ECO:0000259" key="1">
    <source>
        <dbReference type="Pfam" id="PF08240"/>
    </source>
</evidence>
<dbReference type="AlphaFoldDB" id="A0A380GZ30"/>
<dbReference type="InterPro" id="IPR013154">
    <property type="entry name" value="ADH-like_N"/>
</dbReference>
<dbReference type="EC" id="1.1.1.14" evidence="2"/>
<dbReference type="Gene3D" id="3.90.180.10">
    <property type="entry name" value="Medium-chain alcohol dehydrogenases, catalytic domain"/>
    <property type="match status" value="1"/>
</dbReference>
<dbReference type="GO" id="GO:0003939">
    <property type="term" value="F:L-iditol 2-dehydrogenase (NAD+) activity"/>
    <property type="evidence" value="ECO:0007669"/>
    <property type="project" value="UniProtKB-EC"/>
</dbReference>
<dbReference type="InterPro" id="IPR011032">
    <property type="entry name" value="GroES-like_sf"/>
</dbReference>
<dbReference type="EMBL" id="UHDZ01000001">
    <property type="protein sequence ID" value="SUM67755.1"/>
    <property type="molecule type" value="Genomic_DNA"/>
</dbReference>
<dbReference type="SUPFAM" id="SSF50129">
    <property type="entry name" value="GroES-like"/>
    <property type="match status" value="1"/>
</dbReference>
<dbReference type="Proteomes" id="UP000255425">
    <property type="component" value="Unassembled WGS sequence"/>
</dbReference>
<dbReference type="Pfam" id="PF08240">
    <property type="entry name" value="ADH_N"/>
    <property type="match status" value="1"/>
</dbReference>
<dbReference type="EC" id="1.1.1.1" evidence="2"/>
<accession>A0A380GZ30</accession>
<feature type="domain" description="Alcohol dehydrogenase-like N-terminal" evidence="1">
    <location>
        <begin position="31"/>
        <end position="95"/>
    </location>
</feature>
<gene>
    <name evidence="2" type="primary">gutB</name>
    <name evidence="2" type="ORF">NCTC11807_00299</name>
</gene>
<evidence type="ECO:0000313" key="3">
    <source>
        <dbReference type="Proteomes" id="UP000255425"/>
    </source>
</evidence>
<evidence type="ECO:0000313" key="2">
    <source>
        <dbReference type="EMBL" id="SUM67755.1"/>
    </source>
</evidence>
<protein>
    <submittedName>
        <fullName evidence="2">Putative alcohol dehydrogenase, zinc-containing</fullName>
        <ecNumber evidence="2">1.1.1.1</ecNumber>
        <ecNumber evidence="2">1.1.1.14</ecNumber>
    </submittedName>
</protein>
<keyword evidence="2" id="KW-0560">Oxidoreductase</keyword>
<reference evidence="2 3" key="1">
    <citation type="submission" date="2018-06" db="EMBL/GenBank/DDBJ databases">
        <authorList>
            <consortium name="Pathogen Informatics"/>
            <person name="Doyle S."/>
        </authorList>
    </citation>
    <scope>NUCLEOTIDE SEQUENCE [LARGE SCALE GENOMIC DNA]</scope>
    <source>
        <strain evidence="2 3">NCTC11807</strain>
    </source>
</reference>
<name>A0A380GZ30_9STAP</name>
<dbReference type="InterPro" id="IPR052733">
    <property type="entry name" value="Chloroplast_QOR"/>
</dbReference>
<sequence length="113" mass="12542">MGELLCKQTCKHHYGKGPVSLEKMPLPSMSPYEVRVKIKAANINPIDFKIRDGGLKMFLTYQFPIILGNDFAGEIVEVGNKVTDFKVGDNVYGPPVSLKLGHLPSIFLLIPKK</sequence>